<proteinExistence type="predicted"/>
<dbReference type="Proteomes" id="UP001626549">
    <property type="component" value="Chromosome"/>
</dbReference>
<dbReference type="PANTHER" id="PTHR30441:SF8">
    <property type="entry name" value="DUF748 DOMAIN-CONTAINING PROTEIN"/>
    <property type="match status" value="1"/>
</dbReference>
<name>A0ABZ0I9G4_9GAMM</name>
<dbReference type="RefSeq" id="WP_407326844.1">
    <property type="nucleotide sequence ID" value="NZ_CP136865.1"/>
</dbReference>
<keyword evidence="3" id="KW-1185">Reference proteome</keyword>
<keyword evidence="1" id="KW-1133">Transmembrane helix</keyword>
<dbReference type="InterPro" id="IPR036737">
    <property type="entry name" value="OmpA-like_sf"/>
</dbReference>
<organism evidence="2 3">
    <name type="scientific">Congregibacter brevis</name>
    <dbReference type="NCBI Taxonomy" id="3081201"/>
    <lineage>
        <taxon>Bacteria</taxon>
        <taxon>Pseudomonadati</taxon>
        <taxon>Pseudomonadota</taxon>
        <taxon>Gammaproteobacteria</taxon>
        <taxon>Cellvibrionales</taxon>
        <taxon>Halieaceae</taxon>
        <taxon>Congregibacter</taxon>
    </lineage>
</organism>
<sequence>MPSVLRILFRWCLRGYLFYLFLSLFVALPALNIMVPRLTHDALNRELQSEILLFNPFSLTLEARGVSIVEPSGHTPLGFESLEVNLSLESLWEPGIVLDKFSVEQLDIHVLRHAAGEFHFADLIDGSEETESEEPTEAPGITIHDLLIEAHTIRFTDETKPGPYTTVQRDFRVRTQNLTTVPERQSDGDLVLTGDGGGEIRWNGEMAVAAGNSRGRVILEGIDLTPAWRYEADTLPFVVNSARLSAAFNYSVDWDGDLKATLSDSEIRLKRTDLRPADADSIPNTSVMLEEVAVTGIAMDLAKQLVDVNAVTIDGLKISGYDEGGDPSLLAMFGIKPEQADVSSPKTAAETADSNETADGAPWTISLSTFDLQNSEVAWRTSYLAPEVMRLSPLSVAVQEVAWPATMESPYQLSLAINDNTMIKVAGLLNIESGSGSAKAEVAHWPLPWLNPLVNEQARAHIGRGDFSLQSTVSLNAFAPDKIEAALQIKDYSTVLDETGEEAFTFDMLSLDGIAADVPGQSLVIDSFTLQRPSGSLHIREDGVINVNGIVRGGPQDDEGLNEEVEVDSDAEDAAWRVQLSKLSLREGRLDFADASLPLPFKTLIDSVEADIKDIDTASEKPLNMEFKGSVDGYAPVVILGSGKPFADRRDAELRFTFRGMDIATMSPYSGTYAGYTLDSGTLSLDLRYALDGQTLDGDNRIVISQMELGEPVESELAIDAPLKLGIALLTDSKGIIDLSVPISGNVDSPDFSLGPIIGRAITNIIVKAVTAPFSLLAGLVGSDDDLENIAFTPGSSALETEAQRSLEALGTALLERPQLNLRIAGGTDPIADSAALKEKLLREELGAQGINAAMIDGQSEAFINELTSRYEALSLTNRSEDDDSEDIPVEPATMWQTLIDQRTLPKVALQDLATERAAIAKRELVTIGGVDPARIAISFDAELAASGVQMIVDS</sequence>
<feature type="transmembrane region" description="Helical" evidence="1">
    <location>
        <begin position="16"/>
        <end position="35"/>
    </location>
</feature>
<evidence type="ECO:0000256" key="1">
    <source>
        <dbReference type="SAM" id="Phobius"/>
    </source>
</evidence>
<evidence type="ECO:0000313" key="3">
    <source>
        <dbReference type="Proteomes" id="UP001626549"/>
    </source>
</evidence>
<evidence type="ECO:0000313" key="2">
    <source>
        <dbReference type="EMBL" id="WOJ96157.1"/>
    </source>
</evidence>
<keyword evidence="1" id="KW-0472">Membrane</keyword>
<dbReference type="Pfam" id="PF05359">
    <property type="entry name" value="DUF748"/>
    <property type="match status" value="1"/>
</dbReference>
<reference evidence="2 3" key="1">
    <citation type="submission" date="2023-10" db="EMBL/GenBank/DDBJ databases">
        <title>Two novel species belonging to the OM43/NOR5 clade.</title>
        <authorList>
            <person name="Park M."/>
        </authorList>
    </citation>
    <scope>NUCLEOTIDE SEQUENCE [LARGE SCALE GENOMIC DNA]</scope>
    <source>
        <strain evidence="2 3">IMCC45268</strain>
    </source>
</reference>
<dbReference type="Gene3D" id="3.30.1330.60">
    <property type="entry name" value="OmpA-like domain"/>
    <property type="match status" value="1"/>
</dbReference>
<protein>
    <submittedName>
        <fullName evidence="2">DUF748 domain-containing protein</fullName>
    </submittedName>
</protein>
<keyword evidence="1" id="KW-0812">Transmembrane</keyword>
<dbReference type="PANTHER" id="PTHR30441">
    <property type="entry name" value="DUF748 DOMAIN-CONTAINING PROTEIN"/>
    <property type="match status" value="1"/>
</dbReference>
<accession>A0ABZ0I9G4</accession>
<dbReference type="EMBL" id="CP136865">
    <property type="protein sequence ID" value="WOJ96157.1"/>
    <property type="molecule type" value="Genomic_DNA"/>
</dbReference>
<dbReference type="InterPro" id="IPR008023">
    <property type="entry name" value="DUF748"/>
</dbReference>
<dbReference type="InterPro" id="IPR052894">
    <property type="entry name" value="AsmA-related"/>
</dbReference>
<gene>
    <name evidence="2" type="ORF">R0137_13010</name>
</gene>